<organism evidence="9 10">
    <name type="scientific">Prorocentrum cordatum</name>
    <dbReference type="NCBI Taxonomy" id="2364126"/>
    <lineage>
        <taxon>Eukaryota</taxon>
        <taxon>Sar</taxon>
        <taxon>Alveolata</taxon>
        <taxon>Dinophyceae</taxon>
        <taxon>Prorocentrales</taxon>
        <taxon>Prorocentraceae</taxon>
        <taxon>Prorocentrum</taxon>
    </lineage>
</organism>
<evidence type="ECO:0000313" key="9">
    <source>
        <dbReference type="EMBL" id="CAK0832635.1"/>
    </source>
</evidence>
<evidence type="ECO:0000256" key="3">
    <source>
        <dbReference type="ARBA" id="ARBA00022741"/>
    </source>
</evidence>
<dbReference type="InterPro" id="IPR017441">
    <property type="entry name" value="Protein_kinase_ATP_BS"/>
</dbReference>
<proteinExistence type="inferred from homology"/>
<protein>
    <recommendedName>
        <fullName evidence="8">Protein kinase domain-containing protein</fullName>
    </recommendedName>
</protein>
<keyword evidence="4" id="KW-0418">Kinase</keyword>
<feature type="binding site" evidence="6">
    <location>
        <position position="61"/>
    </location>
    <ligand>
        <name>ATP</name>
        <dbReference type="ChEBI" id="CHEBI:30616"/>
    </ligand>
</feature>
<feature type="domain" description="Protein kinase" evidence="8">
    <location>
        <begin position="30"/>
        <end position="221"/>
    </location>
</feature>
<evidence type="ECO:0000256" key="1">
    <source>
        <dbReference type="ARBA" id="ARBA00022527"/>
    </source>
</evidence>
<dbReference type="SUPFAM" id="SSF56112">
    <property type="entry name" value="Protein kinase-like (PK-like)"/>
    <property type="match status" value="1"/>
</dbReference>
<evidence type="ECO:0000256" key="6">
    <source>
        <dbReference type="PROSITE-ProRule" id="PRU10141"/>
    </source>
</evidence>
<keyword evidence="5 6" id="KW-0067">ATP-binding</keyword>
<keyword evidence="1 7" id="KW-0723">Serine/threonine-protein kinase</keyword>
<evidence type="ECO:0000259" key="8">
    <source>
        <dbReference type="PROSITE" id="PS50011"/>
    </source>
</evidence>
<comment type="similarity">
    <text evidence="7">Belongs to the protein kinase superfamily.</text>
</comment>
<gene>
    <name evidence="9" type="ORF">PCOR1329_LOCUS30602</name>
</gene>
<dbReference type="PANTHER" id="PTHR24345">
    <property type="entry name" value="SERINE/THREONINE-PROTEIN KINASE PLK"/>
    <property type="match status" value="1"/>
</dbReference>
<name>A0ABN9SLE9_9DINO</name>
<dbReference type="InterPro" id="IPR008271">
    <property type="entry name" value="Ser/Thr_kinase_AS"/>
</dbReference>
<dbReference type="PROSITE" id="PS00107">
    <property type="entry name" value="PROTEIN_KINASE_ATP"/>
    <property type="match status" value="1"/>
</dbReference>
<dbReference type="InterPro" id="IPR000719">
    <property type="entry name" value="Prot_kinase_dom"/>
</dbReference>
<keyword evidence="10" id="KW-1185">Reference proteome</keyword>
<dbReference type="SMART" id="SM00220">
    <property type="entry name" value="S_TKc"/>
    <property type="match status" value="1"/>
</dbReference>
<evidence type="ECO:0000256" key="5">
    <source>
        <dbReference type="ARBA" id="ARBA00022840"/>
    </source>
</evidence>
<evidence type="ECO:0000256" key="2">
    <source>
        <dbReference type="ARBA" id="ARBA00022679"/>
    </source>
</evidence>
<sequence>MRTADSESIRCALQGFAVPDTWTPFARTQAGDGGILGQGSFGIVYACGRYGAGPEEQLAVKMVDKVEMPESEIRREAELQLRLSHPNIVRVHQVFFEKCFVCILMDVCRGGDLIGAMESHWEQAGGINSRDVVHICRQMAVAVDYLCAQGIVHRDIKGDNFLLDRPLLSDPGCWVALGDFGTACEVQPGERLWSRVGTRNHWAPEVFRADYGFKPPRVGQS</sequence>
<dbReference type="PROSITE" id="PS50011">
    <property type="entry name" value="PROTEIN_KINASE_DOM"/>
    <property type="match status" value="1"/>
</dbReference>
<dbReference type="Proteomes" id="UP001189429">
    <property type="component" value="Unassembled WGS sequence"/>
</dbReference>
<dbReference type="PANTHER" id="PTHR24345:SF91">
    <property type="entry name" value="SERINE_THREONINE-PROTEIN KINASE PLK4"/>
    <property type="match status" value="1"/>
</dbReference>
<dbReference type="PROSITE" id="PS00108">
    <property type="entry name" value="PROTEIN_KINASE_ST"/>
    <property type="match status" value="1"/>
</dbReference>
<comment type="caution">
    <text evidence="9">The sequence shown here is derived from an EMBL/GenBank/DDBJ whole genome shotgun (WGS) entry which is preliminary data.</text>
</comment>
<accession>A0ABN9SLE9</accession>
<reference evidence="9" key="1">
    <citation type="submission" date="2023-10" db="EMBL/GenBank/DDBJ databases">
        <authorList>
            <person name="Chen Y."/>
            <person name="Shah S."/>
            <person name="Dougan E. K."/>
            <person name="Thang M."/>
            <person name="Chan C."/>
        </authorList>
    </citation>
    <scope>NUCLEOTIDE SEQUENCE [LARGE SCALE GENOMIC DNA]</scope>
</reference>
<keyword evidence="2" id="KW-0808">Transferase</keyword>
<dbReference type="EMBL" id="CAUYUJ010011803">
    <property type="protein sequence ID" value="CAK0832635.1"/>
    <property type="molecule type" value="Genomic_DNA"/>
</dbReference>
<evidence type="ECO:0000256" key="4">
    <source>
        <dbReference type="ARBA" id="ARBA00022777"/>
    </source>
</evidence>
<evidence type="ECO:0000313" key="10">
    <source>
        <dbReference type="Proteomes" id="UP001189429"/>
    </source>
</evidence>
<dbReference type="InterPro" id="IPR011009">
    <property type="entry name" value="Kinase-like_dom_sf"/>
</dbReference>
<dbReference type="Pfam" id="PF00069">
    <property type="entry name" value="Pkinase"/>
    <property type="match status" value="1"/>
</dbReference>
<evidence type="ECO:0000256" key="7">
    <source>
        <dbReference type="RuleBase" id="RU000304"/>
    </source>
</evidence>
<keyword evidence="3 6" id="KW-0547">Nucleotide-binding</keyword>
<dbReference type="Gene3D" id="1.10.510.10">
    <property type="entry name" value="Transferase(Phosphotransferase) domain 1"/>
    <property type="match status" value="1"/>
</dbReference>